<dbReference type="AlphaFoldDB" id="A0A4Y2L6W7"/>
<sequence>WDKTPNSSEQRIELVFIQLERKHTNPYTEQGYT</sequence>
<dbReference type="EMBL" id="BGPR01198126">
    <property type="protein sequence ID" value="GBN10425.1"/>
    <property type="molecule type" value="Genomic_DNA"/>
</dbReference>
<gene>
    <name evidence="1" type="ORF">AVEN_201385_1</name>
</gene>
<comment type="caution">
    <text evidence="1">The sequence shown here is derived from an EMBL/GenBank/DDBJ whole genome shotgun (WGS) entry which is preliminary data.</text>
</comment>
<reference evidence="1 2" key="1">
    <citation type="journal article" date="2019" name="Sci. Rep.">
        <title>Orb-weaving spider Araneus ventricosus genome elucidates the spidroin gene catalogue.</title>
        <authorList>
            <person name="Kono N."/>
            <person name="Nakamura H."/>
            <person name="Ohtoshi R."/>
            <person name="Moran D.A.P."/>
            <person name="Shinohara A."/>
            <person name="Yoshida Y."/>
            <person name="Fujiwara M."/>
            <person name="Mori M."/>
            <person name="Tomita M."/>
            <person name="Arakawa K."/>
        </authorList>
    </citation>
    <scope>NUCLEOTIDE SEQUENCE [LARGE SCALE GENOMIC DNA]</scope>
</reference>
<accession>A0A4Y2L6W7</accession>
<dbReference type="Proteomes" id="UP000499080">
    <property type="component" value="Unassembled WGS sequence"/>
</dbReference>
<evidence type="ECO:0000313" key="2">
    <source>
        <dbReference type="Proteomes" id="UP000499080"/>
    </source>
</evidence>
<name>A0A4Y2L6W7_ARAVE</name>
<feature type="non-terminal residue" evidence="1">
    <location>
        <position position="1"/>
    </location>
</feature>
<keyword evidence="2" id="KW-1185">Reference proteome</keyword>
<proteinExistence type="predicted"/>
<protein>
    <submittedName>
        <fullName evidence="1">Uncharacterized protein</fullName>
    </submittedName>
</protein>
<evidence type="ECO:0000313" key="1">
    <source>
        <dbReference type="EMBL" id="GBN10425.1"/>
    </source>
</evidence>
<organism evidence="1 2">
    <name type="scientific">Araneus ventricosus</name>
    <name type="common">Orbweaver spider</name>
    <name type="synonym">Epeira ventricosa</name>
    <dbReference type="NCBI Taxonomy" id="182803"/>
    <lineage>
        <taxon>Eukaryota</taxon>
        <taxon>Metazoa</taxon>
        <taxon>Ecdysozoa</taxon>
        <taxon>Arthropoda</taxon>
        <taxon>Chelicerata</taxon>
        <taxon>Arachnida</taxon>
        <taxon>Araneae</taxon>
        <taxon>Araneomorphae</taxon>
        <taxon>Entelegynae</taxon>
        <taxon>Araneoidea</taxon>
        <taxon>Araneidae</taxon>
        <taxon>Araneus</taxon>
    </lineage>
</organism>